<dbReference type="InterPro" id="IPR040676">
    <property type="entry name" value="DUF5641"/>
</dbReference>
<dbReference type="Pfam" id="PF18701">
    <property type="entry name" value="DUF5641"/>
    <property type="match status" value="1"/>
</dbReference>
<evidence type="ECO:0000313" key="3">
    <source>
        <dbReference type="Proteomes" id="UP000625711"/>
    </source>
</evidence>
<dbReference type="AlphaFoldDB" id="A0A834IF49"/>
<dbReference type="OrthoDB" id="6763714at2759"/>
<comment type="caution">
    <text evidence="2">The sequence shown here is derived from an EMBL/GenBank/DDBJ whole genome shotgun (WGS) entry which is preliminary data.</text>
</comment>
<name>A0A834IF49_RHYFE</name>
<gene>
    <name evidence="2" type="ORF">GWI33_007239</name>
</gene>
<feature type="domain" description="DUF5641" evidence="1">
    <location>
        <begin position="1"/>
        <end position="51"/>
    </location>
</feature>
<accession>A0A834IF49</accession>
<evidence type="ECO:0000259" key="1">
    <source>
        <dbReference type="Pfam" id="PF18701"/>
    </source>
</evidence>
<sequence>MILLLSENLPPTVVWRIARLEKLFPGPNGLSGVSSQRTPRGTFSRLVGKLSRQLGDGTMMLVKSIGHQ</sequence>
<evidence type="ECO:0000313" key="2">
    <source>
        <dbReference type="EMBL" id="KAF7277458.1"/>
    </source>
</evidence>
<dbReference type="Proteomes" id="UP000625711">
    <property type="component" value="Unassembled WGS sequence"/>
</dbReference>
<dbReference type="EMBL" id="JAACXV010001858">
    <property type="protein sequence ID" value="KAF7277458.1"/>
    <property type="molecule type" value="Genomic_DNA"/>
</dbReference>
<reference evidence="2" key="1">
    <citation type="submission" date="2020-08" db="EMBL/GenBank/DDBJ databases">
        <title>Genome sequencing and assembly of the red palm weevil Rhynchophorus ferrugineus.</title>
        <authorList>
            <person name="Dias G.B."/>
            <person name="Bergman C.M."/>
            <person name="Manee M."/>
        </authorList>
    </citation>
    <scope>NUCLEOTIDE SEQUENCE</scope>
    <source>
        <strain evidence="2">AA-2017</strain>
        <tissue evidence="2">Whole larva</tissue>
    </source>
</reference>
<protein>
    <recommendedName>
        <fullName evidence="1">DUF5641 domain-containing protein</fullName>
    </recommendedName>
</protein>
<keyword evidence="3" id="KW-1185">Reference proteome</keyword>
<organism evidence="2 3">
    <name type="scientific">Rhynchophorus ferrugineus</name>
    <name type="common">Red palm weevil</name>
    <name type="synonym">Curculio ferrugineus</name>
    <dbReference type="NCBI Taxonomy" id="354439"/>
    <lineage>
        <taxon>Eukaryota</taxon>
        <taxon>Metazoa</taxon>
        <taxon>Ecdysozoa</taxon>
        <taxon>Arthropoda</taxon>
        <taxon>Hexapoda</taxon>
        <taxon>Insecta</taxon>
        <taxon>Pterygota</taxon>
        <taxon>Neoptera</taxon>
        <taxon>Endopterygota</taxon>
        <taxon>Coleoptera</taxon>
        <taxon>Polyphaga</taxon>
        <taxon>Cucujiformia</taxon>
        <taxon>Curculionidae</taxon>
        <taxon>Dryophthorinae</taxon>
        <taxon>Rhynchophorus</taxon>
    </lineage>
</organism>
<proteinExistence type="predicted"/>